<dbReference type="InterPro" id="IPR021476">
    <property type="entry name" value="Egh16-like"/>
</dbReference>
<feature type="compositionally biased region" description="Gly residues" evidence="1">
    <location>
        <begin position="387"/>
        <end position="398"/>
    </location>
</feature>
<feature type="compositionally biased region" description="Pro residues" evidence="1">
    <location>
        <begin position="236"/>
        <end position="259"/>
    </location>
</feature>
<sequence>MFPKIFFALALVPGLTFQVSGQALVAPPIGVAGTTAQGDVQEPSDNAPCGAGVDIAQTLAASTPIVAAADGSFTATVTNFNSGADGSRQVTAAVDPTATGQTFQAATVTTNGDAAPNNVGSQQITVQLPTGTTCTGGANGNQCLVSFKTSAGFGNCVLIQQDGAATGGGAPASTATGNVPAGGASTDGLGPRAPPPNDAPLAPPINSPVPVPPPNAVPVPPRDNAAGASADSLGPRAPPPNGEPPAPPRNSPVPPPPNGGPAALSRNNAAGASANGLGPRAPPPNGASPAPPNNSPVPPPPPNGAAPAPPLNNAAGGRAGINRNNKRAMDVRALRSRAPQQAPPSRNGAAPPPPPNGTPAPPPNNAGPAPAGNGAAPAPPRNNAPGAGAGAGAGGRAGGNRNNKRAIDIRAVGTRAAHALRRAELNELA</sequence>
<dbReference type="EMBL" id="OZ037954">
    <property type="protein sequence ID" value="CAL1699713.1"/>
    <property type="molecule type" value="Genomic_DNA"/>
</dbReference>
<reference evidence="4" key="1">
    <citation type="submission" date="2024-04" db="EMBL/GenBank/DDBJ databases">
        <authorList>
            <person name="Shaw F."/>
            <person name="Minotto A."/>
        </authorList>
    </citation>
    <scope>NUCLEOTIDE SEQUENCE [LARGE SCALE GENOMIC DNA]</scope>
</reference>
<protein>
    <submittedName>
        <fullName evidence="3">Uncharacterized protein</fullName>
    </submittedName>
</protein>
<keyword evidence="2" id="KW-0732">Signal</keyword>
<feature type="signal peptide" evidence="2">
    <location>
        <begin position="1"/>
        <end position="21"/>
    </location>
</feature>
<name>A0ABP1CY92_9APHY</name>
<proteinExistence type="predicted"/>
<feature type="region of interest" description="Disordered" evidence="1">
    <location>
        <begin position="164"/>
        <end position="409"/>
    </location>
</feature>
<feature type="compositionally biased region" description="Low complexity" evidence="1">
    <location>
        <begin position="260"/>
        <end position="279"/>
    </location>
</feature>
<keyword evidence="4" id="KW-1185">Reference proteome</keyword>
<dbReference type="Proteomes" id="UP001497453">
    <property type="component" value="Chromosome 11"/>
</dbReference>
<gene>
    <name evidence="3" type="ORF">GFSPODELE1_LOCUS2806</name>
</gene>
<evidence type="ECO:0000313" key="4">
    <source>
        <dbReference type="Proteomes" id="UP001497453"/>
    </source>
</evidence>
<feature type="compositionally biased region" description="Low complexity" evidence="1">
    <location>
        <begin position="366"/>
        <end position="376"/>
    </location>
</feature>
<evidence type="ECO:0000313" key="3">
    <source>
        <dbReference type="EMBL" id="CAL1699713.1"/>
    </source>
</evidence>
<feature type="chain" id="PRO_5047162229" evidence="2">
    <location>
        <begin position="22"/>
        <end position="429"/>
    </location>
</feature>
<evidence type="ECO:0000256" key="1">
    <source>
        <dbReference type="SAM" id="MobiDB-lite"/>
    </source>
</evidence>
<accession>A0ABP1CY92</accession>
<feature type="compositionally biased region" description="Pro residues" evidence="1">
    <location>
        <begin position="192"/>
        <end position="221"/>
    </location>
</feature>
<dbReference type="Pfam" id="PF11327">
    <property type="entry name" value="Egh16-like"/>
    <property type="match status" value="1"/>
</dbReference>
<evidence type="ECO:0000256" key="2">
    <source>
        <dbReference type="SAM" id="SignalP"/>
    </source>
</evidence>
<feature type="compositionally biased region" description="Pro residues" evidence="1">
    <location>
        <begin position="350"/>
        <end position="365"/>
    </location>
</feature>
<organism evidence="3 4">
    <name type="scientific">Somion occarium</name>
    <dbReference type="NCBI Taxonomy" id="3059160"/>
    <lineage>
        <taxon>Eukaryota</taxon>
        <taxon>Fungi</taxon>
        <taxon>Dikarya</taxon>
        <taxon>Basidiomycota</taxon>
        <taxon>Agaricomycotina</taxon>
        <taxon>Agaricomycetes</taxon>
        <taxon>Polyporales</taxon>
        <taxon>Cerrenaceae</taxon>
        <taxon>Somion</taxon>
    </lineage>
</organism>
<feature type="compositionally biased region" description="Pro residues" evidence="1">
    <location>
        <begin position="280"/>
        <end position="310"/>
    </location>
</feature>